<proteinExistence type="predicted"/>
<reference evidence="1" key="2">
    <citation type="journal article" date="2017" name="Nat. Commun.">
        <title>Single-virus genomics reveals hidden cosmopolitan and abundant viruses.</title>
        <authorList>
            <person name="Martinez-Hernandez F."/>
            <person name="Fornas O."/>
            <person name="Lluesma Gomez M."/>
            <person name="Bolduc B."/>
            <person name="de la Cruz Pena M.J."/>
            <person name="Martinez J.M."/>
            <person name="Anton J."/>
            <person name="Gasol J.M."/>
            <person name="Rosselli R."/>
            <person name="Rodriguez-Valera F."/>
            <person name="Sullivan M.B."/>
            <person name="Acinas S.G."/>
            <person name="Martinez-Garcia M."/>
        </authorList>
    </citation>
    <scope>NUCLEOTIDE SEQUENCE</scope>
</reference>
<name>A0A218MLA8_9VIRU</name>
<accession>A0A218MLA8</accession>
<evidence type="ECO:0000313" key="1">
    <source>
        <dbReference type="EMBL" id="ASF00067.1"/>
    </source>
</evidence>
<reference evidence="1" key="1">
    <citation type="submission" date="2016-10" db="EMBL/GenBank/DDBJ databases">
        <authorList>
            <person name="Varghese N."/>
        </authorList>
    </citation>
    <scope>NUCLEOTIDE SEQUENCE</scope>
</reference>
<sequence length="61" mass="7013">MIKLIQYAVVFEPFETEGLEYVKQGCGAMWDDKSPVKLFDTHEDAQKEADKWNTGQVVQYG</sequence>
<organism evidence="1">
    <name type="scientific">uncultured virus</name>
    <dbReference type="NCBI Taxonomy" id="340016"/>
    <lineage>
        <taxon>Viruses</taxon>
        <taxon>environmental samples</taxon>
    </lineage>
</organism>
<dbReference type="EMBL" id="KY052813">
    <property type="protein sequence ID" value="ASF00067.1"/>
    <property type="molecule type" value="Genomic_DNA"/>
</dbReference>
<protein>
    <submittedName>
        <fullName evidence="1">Uncharacterized protein</fullName>
    </submittedName>
</protein>